<dbReference type="AlphaFoldDB" id="A0A4Q1BRW3"/>
<name>A0A4Q1BRW3_TREME</name>
<reference evidence="2 3" key="1">
    <citation type="submission" date="2016-06" db="EMBL/GenBank/DDBJ databases">
        <title>Evolution of pathogenesis and genome organization in the Tremellales.</title>
        <authorList>
            <person name="Cuomo C."/>
            <person name="Litvintseva A."/>
            <person name="Heitman J."/>
            <person name="Chen Y."/>
            <person name="Sun S."/>
            <person name="Springer D."/>
            <person name="Dromer F."/>
            <person name="Young S."/>
            <person name="Zeng Q."/>
            <person name="Chapman S."/>
            <person name="Gujja S."/>
            <person name="Saif S."/>
            <person name="Birren B."/>
        </authorList>
    </citation>
    <scope>NUCLEOTIDE SEQUENCE [LARGE SCALE GENOMIC DNA]</scope>
    <source>
        <strain evidence="2 3">ATCC 28783</strain>
    </source>
</reference>
<protein>
    <submittedName>
        <fullName evidence="2">Uncharacterized protein</fullName>
    </submittedName>
</protein>
<feature type="compositionally biased region" description="Low complexity" evidence="1">
    <location>
        <begin position="170"/>
        <end position="182"/>
    </location>
</feature>
<dbReference type="Proteomes" id="UP000289152">
    <property type="component" value="Unassembled WGS sequence"/>
</dbReference>
<dbReference type="InParanoid" id="A0A4Q1BRW3"/>
<evidence type="ECO:0000313" key="3">
    <source>
        <dbReference type="Proteomes" id="UP000289152"/>
    </source>
</evidence>
<comment type="caution">
    <text evidence="2">The sequence shown here is derived from an EMBL/GenBank/DDBJ whole genome shotgun (WGS) entry which is preliminary data.</text>
</comment>
<feature type="region of interest" description="Disordered" evidence="1">
    <location>
        <begin position="136"/>
        <end position="198"/>
    </location>
</feature>
<accession>A0A4Q1BRW3</accession>
<keyword evidence="3" id="KW-1185">Reference proteome</keyword>
<dbReference type="VEuPathDB" id="FungiDB:TREMEDRAFT_59560"/>
<proteinExistence type="predicted"/>
<organism evidence="2 3">
    <name type="scientific">Tremella mesenterica</name>
    <name type="common">Jelly fungus</name>
    <dbReference type="NCBI Taxonomy" id="5217"/>
    <lineage>
        <taxon>Eukaryota</taxon>
        <taxon>Fungi</taxon>
        <taxon>Dikarya</taxon>
        <taxon>Basidiomycota</taxon>
        <taxon>Agaricomycotina</taxon>
        <taxon>Tremellomycetes</taxon>
        <taxon>Tremellales</taxon>
        <taxon>Tremellaceae</taxon>
        <taxon>Tremella</taxon>
    </lineage>
</organism>
<gene>
    <name evidence="2" type="ORF">M231_01976</name>
</gene>
<dbReference type="EMBL" id="SDIL01000015">
    <property type="protein sequence ID" value="RXK40724.1"/>
    <property type="molecule type" value="Genomic_DNA"/>
</dbReference>
<evidence type="ECO:0000256" key="1">
    <source>
        <dbReference type="SAM" id="MobiDB-lite"/>
    </source>
</evidence>
<sequence length="198" mass="21725">MVYLTASFGSPINEPVTDVYEAVSRFLPTPIPNPTVSISNDHPTSSLPFQTITDEFTKYLPDLTPSLVEDKEGAVQCFLTCPEAQSLETIPHGLGLDWNPLPLQLENTNNTFWSWYGPMELLQLINLTRIEFDMANPERNPPPSLGLYGGEEDAPQSTEVIPEEMIADDSPNTSSPEASSSTRTVPGRFLRLVGGKGT</sequence>
<evidence type="ECO:0000313" key="2">
    <source>
        <dbReference type="EMBL" id="RXK40724.1"/>
    </source>
</evidence>